<dbReference type="GO" id="GO:0016787">
    <property type="term" value="F:hydrolase activity"/>
    <property type="evidence" value="ECO:0007669"/>
    <property type="project" value="UniProtKB-KW"/>
</dbReference>
<organism evidence="5 6">
    <name type="scientific">Vibrio quintilis</name>
    <dbReference type="NCBI Taxonomy" id="1117707"/>
    <lineage>
        <taxon>Bacteria</taxon>
        <taxon>Pseudomonadati</taxon>
        <taxon>Pseudomonadota</taxon>
        <taxon>Gammaproteobacteria</taxon>
        <taxon>Vibrionales</taxon>
        <taxon>Vibrionaceae</taxon>
        <taxon>Vibrio</taxon>
    </lineage>
</organism>
<dbReference type="SUPFAM" id="SSF50891">
    <property type="entry name" value="Cyclophilin-like"/>
    <property type="match status" value="1"/>
</dbReference>
<keyword evidence="6" id="KW-1185">Reference proteome</keyword>
<dbReference type="PANTHER" id="PTHR34698:SF2">
    <property type="entry name" value="5-OXOPROLINASE SUBUNIT B"/>
    <property type="match status" value="1"/>
</dbReference>
<gene>
    <name evidence="5" type="primary">kipI_1</name>
    <name evidence="5" type="ORF">VQ7734_01491</name>
</gene>
<dbReference type="InterPro" id="IPR010016">
    <property type="entry name" value="PxpB"/>
</dbReference>
<dbReference type="OrthoDB" id="9760256at2"/>
<dbReference type="GO" id="GO:0016301">
    <property type="term" value="F:kinase activity"/>
    <property type="evidence" value="ECO:0007669"/>
    <property type="project" value="UniProtKB-KW"/>
</dbReference>
<evidence type="ECO:0000259" key="4">
    <source>
        <dbReference type="SMART" id="SM00796"/>
    </source>
</evidence>
<accession>A0A1M7YT36</accession>
<evidence type="ECO:0000256" key="2">
    <source>
        <dbReference type="ARBA" id="ARBA00022801"/>
    </source>
</evidence>
<feature type="domain" description="Carboxyltransferase" evidence="4">
    <location>
        <begin position="6"/>
        <end position="233"/>
    </location>
</feature>
<dbReference type="Gene3D" id="2.40.100.10">
    <property type="entry name" value="Cyclophilin-like"/>
    <property type="match status" value="1"/>
</dbReference>
<dbReference type="Gene3D" id="3.30.1360.40">
    <property type="match status" value="1"/>
</dbReference>
<dbReference type="InterPro" id="IPR003833">
    <property type="entry name" value="CT_C_D"/>
</dbReference>
<dbReference type="GO" id="GO:0005524">
    <property type="term" value="F:ATP binding"/>
    <property type="evidence" value="ECO:0007669"/>
    <property type="project" value="UniProtKB-KW"/>
</dbReference>
<dbReference type="AlphaFoldDB" id="A0A1M7YT36"/>
<dbReference type="STRING" id="1117707.VQ7734_01491"/>
<reference evidence="6" key="1">
    <citation type="submission" date="2016-12" db="EMBL/GenBank/DDBJ databases">
        <authorList>
            <person name="Rodrigo-Torres L."/>
            <person name="Arahal R.D."/>
            <person name="Lucena T."/>
        </authorList>
    </citation>
    <scope>NUCLEOTIDE SEQUENCE [LARGE SCALE GENOMIC DNA]</scope>
</reference>
<keyword evidence="3" id="KW-0067">ATP-binding</keyword>
<dbReference type="RefSeq" id="WP_073581045.1">
    <property type="nucleotide sequence ID" value="NZ_AP024897.1"/>
</dbReference>
<dbReference type="Proteomes" id="UP000184600">
    <property type="component" value="Unassembled WGS sequence"/>
</dbReference>
<keyword evidence="1" id="KW-0547">Nucleotide-binding</keyword>
<keyword evidence="5" id="KW-0808">Transferase</keyword>
<sequence length="293" mass="33226">MDNQAIRYSFGGDEHLFAEVSESMSLSAFFQGLAMTNALKAQEIDGILDICLANASFQIRFNPDIIAPDELLNRVKTLENQSNAGKILQTRIVEIPVYYNDPWTHETLMRFRDRHQDPQSTDLEYAARINGYDSVDAFIEAHSASPWFVSMVGFVAGLPFMFQMVTQDKQIEVPKYLSPRTDSPRQTVGHGGCFGCIYSVKGAGGYQMFGITPVPIYDPQQTIRHLQSSMVFFRAGDIVRFKAIDREEYDQTLEAVENGQYTLRTRPFTFDLVAYQADPDDYKTQVTEALYVD</sequence>
<keyword evidence="2" id="KW-0378">Hydrolase</keyword>
<dbReference type="InterPro" id="IPR029000">
    <property type="entry name" value="Cyclophilin-like_dom_sf"/>
</dbReference>
<dbReference type="SUPFAM" id="SSF160467">
    <property type="entry name" value="PH0987 N-terminal domain-like"/>
    <property type="match status" value="1"/>
</dbReference>
<keyword evidence="5" id="KW-0418">Kinase</keyword>
<name>A0A1M7YT36_9VIBR</name>
<protein>
    <submittedName>
        <fullName evidence="5">Kinase A inhibitor</fullName>
    </submittedName>
</protein>
<dbReference type="EMBL" id="FRFG01000017">
    <property type="protein sequence ID" value="SHO55745.1"/>
    <property type="molecule type" value="Genomic_DNA"/>
</dbReference>
<dbReference type="PANTHER" id="PTHR34698">
    <property type="entry name" value="5-OXOPROLINASE SUBUNIT B"/>
    <property type="match status" value="1"/>
</dbReference>
<evidence type="ECO:0000313" key="5">
    <source>
        <dbReference type="EMBL" id="SHO55745.1"/>
    </source>
</evidence>
<evidence type="ECO:0000313" key="6">
    <source>
        <dbReference type="Proteomes" id="UP000184600"/>
    </source>
</evidence>
<dbReference type="SMART" id="SM00796">
    <property type="entry name" value="AHS1"/>
    <property type="match status" value="1"/>
</dbReference>
<evidence type="ECO:0000256" key="1">
    <source>
        <dbReference type="ARBA" id="ARBA00022741"/>
    </source>
</evidence>
<dbReference type="Pfam" id="PF02682">
    <property type="entry name" value="CT_C_D"/>
    <property type="match status" value="1"/>
</dbReference>
<evidence type="ECO:0000256" key="3">
    <source>
        <dbReference type="ARBA" id="ARBA00022840"/>
    </source>
</evidence>
<proteinExistence type="predicted"/>